<evidence type="ECO:0000256" key="8">
    <source>
        <dbReference type="SAM" id="MobiDB-lite"/>
    </source>
</evidence>
<comment type="caution">
    <text evidence="9">The sequence shown here is derived from an EMBL/GenBank/DDBJ whole genome shotgun (WGS) entry which is preliminary data.</text>
</comment>
<evidence type="ECO:0000256" key="2">
    <source>
        <dbReference type="ARBA" id="ARBA00012538"/>
    </source>
</evidence>
<feature type="region of interest" description="Disordered" evidence="8">
    <location>
        <begin position="544"/>
        <end position="567"/>
    </location>
</feature>
<sequence>MSRPSLSTEPSSPDLPLLTGDAHHLIVVSNRLPVTITKDAHGEYHFKMSSGGLVSALSGCKKSMSFTWIGWPGFSIPLKDRPIVDRRLMDEYSCRAVYLDDDVADRHYNGFSNSILWPLFHYHPGEMNFDEENWLAYRQANMAFAEAIMKQLTPGSMVWVQDYHLMLLPMLLRTLIDGPQNVSDATGVELDRILDGIEMDDITPPRYRDIKIGFFLHTPFPSSEIYRILPVRREILLGILFSDLIGFHTYDYARHFLSSCTRILALPTMPNGVEFEGRLAHVGTFPIGIDPSSFIETLKKESVQKRIKQLEQRFAGVKVIVGVDRLDYIKGVPQKLHALELFLTQHPEWIGKVVLAQLAVPSRQDVEEYQNLRATVNELVGRINGRFGTVDFMPIHFMHKSLPFDELCALYAVSDVCLVSSTRDGMNLVSYEYIACQQERQGVMILSEFAGAAQSLNGSIVVNPWDSQQVADAIFEAVTMDAETRAENHRKLFKYVNKYSAAFWGTSFVREMTRLDVPEPGAGAVEAQKAGQAELVQKKEDVRGSTILDGSVPPTPPVNALAPHNSA</sequence>
<accession>A0A1C7M5W8</accession>
<protein>
    <recommendedName>
        <fullName evidence="2">alpha,alpha-trehalose-phosphate synthase (UDP-forming)</fullName>
        <ecNumber evidence="2">2.4.1.15</ecNumber>
    </recommendedName>
    <alternativeName>
        <fullName evidence="6">UDP-glucose-glucosephosphate glucosyltransferase</fullName>
    </alternativeName>
</protein>
<reference evidence="9 10" key="1">
    <citation type="submission" date="2016-03" db="EMBL/GenBank/DDBJ databases">
        <title>Whole genome sequencing of Grifola frondosa 9006-11.</title>
        <authorList>
            <person name="Min B."/>
            <person name="Park H."/>
            <person name="Kim J.-G."/>
            <person name="Cho H."/>
            <person name="Oh Y.-L."/>
            <person name="Kong W.-S."/>
            <person name="Choi I.-G."/>
        </authorList>
    </citation>
    <scope>NUCLEOTIDE SEQUENCE [LARGE SCALE GENOMIC DNA]</scope>
    <source>
        <strain evidence="9 10">9006-11</strain>
    </source>
</reference>
<dbReference type="AlphaFoldDB" id="A0A1C7M5W8"/>
<dbReference type="OMA" id="NRTIWPL"/>
<comment type="catalytic activity">
    <reaction evidence="7">
        <text>D-glucose 6-phosphate + UDP-alpha-D-glucose = alpha,alpha-trehalose 6-phosphate + UDP + H(+)</text>
        <dbReference type="Rhea" id="RHEA:18889"/>
        <dbReference type="ChEBI" id="CHEBI:15378"/>
        <dbReference type="ChEBI" id="CHEBI:58223"/>
        <dbReference type="ChEBI" id="CHEBI:58429"/>
        <dbReference type="ChEBI" id="CHEBI:58885"/>
        <dbReference type="ChEBI" id="CHEBI:61548"/>
        <dbReference type="EC" id="2.4.1.15"/>
    </reaction>
</comment>
<evidence type="ECO:0000256" key="3">
    <source>
        <dbReference type="ARBA" id="ARBA00022676"/>
    </source>
</evidence>
<evidence type="ECO:0000256" key="7">
    <source>
        <dbReference type="ARBA" id="ARBA00048039"/>
    </source>
</evidence>
<comment type="similarity">
    <text evidence="1">Belongs to the glycosyltransferase 20 family.</text>
</comment>
<dbReference type="InterPro" id="IPR012766">
    <property type="entry name" value="Trehalose_OtsA"/>
</dbReference>
<dbReference type="EC" id="2.4.1.15" evidence="2"/>
<dbReference type="STRING" id="5627.A0A1C7M5W8"/>
<keyword evidence="3" id="KW-0328">Glycosyltransferase</keyword>
<dbReference type="InterPro" id="IPR001830">
    <property type="entry name" value="Glyco_trans_20"/>
</dbReference>
<evidence type="ECO:0000256" key="5">
    <source>
        <dbReference type="ARBA" id="ARBA00024331"/>
    </source>
</evidence>
<dbReference type="Pfam" id="PF00982">
    <property type="entry name" value="Glyco_transf_20"/>
    <property type="match status" value="1"/>
</dbReference>
<dbReference type="Gene3D" id="3.40.50.2000">
    <property type="entry name" value="Glycogen Phosphorylase B"/>
    <property type="match status" value="2"/>
</dbReference>
<keyword evidence="10" id="KW-1185">Reference proteome</keyword>
<dbReference type="GO" id="GO:0005946">
    <property type="term" value="C:alpha,alpha-trehalose-phosphate synthase complex (UDP-forming)"/>
    <property type="evidence" value="ECO:0007669"/>
    <property type="project" value="TreeGrafter"/>
</dbReference>
<dbReference type="GO" id="GO:0005829">
    <property type="term" value="C:cytosol"/>
    <property type="evidence" value="ECO:0007669"/>
    <property type="project" value="TreeGrafter"/>
</dbReference>
<dbReference type="GO" id="GO:0005992">
    <property type="term" value="P:trehalose biosynthetic process"/>
    <property type="evidence" value="ECO:0007669"/>
    <property type="project" value="InterPro"/>
</dbReference>
<dbReference type="GO" id="GO:0003825">
    <property type="term" value="F:alpha,alpha-trehalose-phosphate synthase (UDP-forming) activity"/>
    <property type="evidence" value="ECO:0007669"/>
    <property type="project" value="UniProtKB-EC"/>
</dbReference>
<dbReference type="EMBL" id="LUGG01000009">
    <property type="protein sequence ID" value="OBZ72355.1"/>
    <property type="molecule type" value="Genomic_DNA"/>
</dbReference>
<evidence type="ECO:0000256" key="1">
    <source>
        <dbReference type="ARBA" id="ARBA00008799"/>
    </source>
</evidence>
<keyword evidence="4" id="KW-0808">Transferase</keyword>
<organism evidence="9 10">
    <name type="scientific">Grifola frondosa</name>
    <name type="common">Maitake</name>
    <name type="synonym">Polyporus frondosus</name>
    <dbReference type="NCBI Taxonomy" id="5627"/>
    <lineage>
        <taxon>Eukaryota</taxon>
        <taxon>Fungi</taxon>
        <taxon>Dikarya</taxon>
        <taxon>Basidiomycota</taxon>
        <taxon>Agaricomycotina</taxon>
        <taxon>Agaricomycetes</taxon>
        <taxon>Polyporales</taxon>
        <taxon>Grifolaceae</taxon>
        <taxon>Grifola</taxon>
    </lineage>
</organism>
<dbReference type="GO" id="GO:0004805">
    <property type="term" value="F:trehalose-phosphatase activity"/>
    <property type="evidence" value="ECO:0007669"/>
    <property type="project" value="TreeGrafter"/>
</dbReference>
<dbReference type="PANTHER" id="PTHR10788:SF106">
    <property type="entry name" value="BCDNA.GH08860"/>
    <property type="match status" value="1"/>
</dbReference>
<dbReference type="CDD" id="cd03788">
    <property type="entry name" value="GT20_TPS"/>
    <property type="match status" value="1"/>
</dbReference>
<dbReference type="NCBIfam" id="TIGR02400">
    <property type="entry name" value="trehalose_OtsA"/>
    <property type="match status" value="1"/>
</dbReference>
<dbReference type="GO" id="GO:0034605">
    <property type="term" value="P:cellular response to heat"/>
    <property type="evidence" value="ECO:0007669"/>
    <property type="project" value="TreeGrafter"/>
</dbReference>
<comment type="pathway">
    <text evidence="5">Carbohydrate biosynthesis.</text>
</comment>
<name>A0A1C7M5W8_GRIFR</name>
<gene>
    <name evidence="9" type="primary">tps1</name>
    <name evidence="9" type="ORF">A0H81_07751</name>
</gene>
<dbReference type="SUPFAM" id="SSF53756">
    <property type="entry name" value="UDP-Glycosyltransferase/glycogen phosphorylase"/>
    <property type="match status" value="1"/>
</dbReference>
<dbReference type="OrthoDB" id="755951at2759"/>
<dbReference type="FunFam" id="3.40.50.2000:FF:000007">
    <property type="entry name" value="Trehalose-6-phosphate synthase"/>
    <property type="match status" value="1"/>
</dbReference>
<evidence type="ECO:0000256" key="4">
    <source>
        <dbReference type="ARBA" id="ARBA00022679"/>
    </source>
</evidence>
<dbReference type="Proteomes" id="UP000092993">
    <property type="component" value="Unassembled WGS sequence"/>
</dbReference>
<evidence type="ECO:0000256" key="6">
    <source>
        <dbReference type="ARBA" id="ARBA00029654"/>
    </source>
</evidence>
<dbReference type="FunFam" id="3.40.50.2000:FF:000035">
    <property type="entry name" value="Trehalose-6-phosphate synthase"/>
    <property type="match status" value="1"/>
</dbReference>
<evidence type="ECO:0000313" key="9">
    <source>
        <dbReference type="EMBL" id="OBZ72355.1"/>
    </source>
</evidence>
<evidence type="ECO:0000313" key="10">
    <source>
        <dbReference type="Proteomes" id="UP000092993"/>
    </source>
</evidence>
<proteinExistence type="inferred from homology"/>
<dbReference type="PANTHER" id="PTHR10788">
    <property type="entry name" value="TREHALOSE-6-PHOSPHATE SYNTHASE"/>
    <property type="match status" value="1"/>
</dbReference>